<dbReference type="UniPathway" id="UPA00241">
    <property type="reaction ID" value="UER00352"/>
</dbReference>
<comment type="caution">
    <text evidence="17">The sequence shown here is derived from an EMBL/GenBank/DDBJ whole genome shotgun (WGS) entry which is preliminary data.</text>
</comment>
<feature type="binding site" evidence="16">
    <location>
        <position position="132"/>
    </location>
    <ligand>
        <name>ATP</name>
        <dbReference type="ChEBI" id="CHEBI:30616"/>
    </ligand>
</feature>
<evidence type="ECO:0000256" key="5">
    <source>
        <dbReference type="ARBA" id="ARBA00011738"/>
    </source>
</evidence>
<dbReference type="GO" id="GO:0005524">
    <property type="term" value="F:ATP binding"/>
    <property type="evidence" value="ECO:0007669"/>
    <property type="project" value="UniProtKB-UniRule"/>
</dbReference>
<evidence type="ECO:0000256" key="16">
    <source>
        <dbReference type="HAMAP-Rule" id="MF_01274"/>
    </source>
</evidence>
<feature type="binding site" evidence="16">
    <location>
        <position position="129"/>
    </location>
    <ligand>
        <name>K(+)</name>
        <dbReference type="ChEBI" id="CHEBI:29103"/>
    </ligand>
</feature>
<keyword evidence="10 16" id="KW-0418">Kinase</keyword>
<comment type="similarity">
    <text evidence="14 16">Belongs to the type III pantothenate kinase family.</text>
</comment>
<evidence type="ECO:0000256" key="8">
    <source>
        <dbReference type="ARBA" id="ARBA00022679"/>
    </source>
</evidence>
<comment type="cofactor">
    <cofactor evidence="2">
        <name>K(+)</name>
        <dbReference type="ChEBI" id="CHEBI:29103"/>
    </cofactor>
</comment>
<evidence type="ECO:0000256" key="9">
    <source>
        <dbReference type="ARBA" id="ARBA00022741"/>
    </source>
</evidence>
<dbReference type="AlphaFoldDB" id="A0A101E457"/>
<dbReference type="GO" id="GO:0015937">
    <property type="term" value="P:coenzyme A biosynthetic process"/>
    <property type="evidence" value="ECO:0007669"/>
    <property type="project" value="UniProtKB-UniRule"/>
</dbReference>
<name>A0A101E457_9THEO</name>
<keyword evidence="9 16" id="KW-0547">Nucleotide-binding</keyword>
<evidence type="ECO:0000256" key="6">
    <source>
        <dbReference type="ARBA" id="ARBA00012102"/>
    </source>
</evidence>
<evidence type="ECO:0000256" key="10">
    <source>
        <dbReference type="ARBA" id="ARBA00022777"/>
    </source>
</evidence>
<dbReference type="GO" id="GO:0046872">
    <property type="term" value="F:metal ion binding"/>
    <property type="evidence" value="ECO:0007669"/>
    <property type="project" value="UniProtKB-KW"/>
</dbReference>
<feature type="binding site" evidence="16">
    <location>
        <position position="184"/>
    </location>
    <ligand>
        <name>substrate</name>
    </ligand>
</feature>
<evidence type="ECO:0000256" key="11">
    <source>
        <dbReference type="ARBA" id="ARBA00022840"/>
    </source>
</evidence>
<dbReference type="NCBIfam" id="NF009848">
    <property type="entry name" value="PRK13318.1-6"/>
    <property type="match status" value="1"/>
</dbReference>
<dbReference type="Proteomes" id="UP000264445">
    <property type="component" value="Unassembled WGS sequence"/>
</dbReference>
<dbReference type="NCBIfam" id="NF009855">
    <property type="entry name" value="PRK13321.1"/>
    <property type="match status" value="1"/>
</dbReference>
<dbReference type="HAMAP" id="MF_01274">
    <property type="entry name" value="Pantothen_kinase_3"/>
    <property type="match status" value="1"/>
</dbReference>
<evidence type="ECO:0000256" key="12">
    <source>
        <dbReference type="ARBA" id="ARBA00022958"/>
    </source>
</evidence>
<feature type="binding site" evidence="16">
    <location>
        <begin position="6"/>
        <end position="13"/>
    </location>
    <ligand>
        <name>ATP</name>
        <dbReference type="ChEBI" id="CHEBI:30616"/>
    </ligand>
</feature>
<dbReference type="Pfam" id="PF03309">
    <property type="entry name" value="Pan_kinase"/>
    <property type="match status" value="1"/>
</dbReference>
<evidence type="ECO:0000256" key="7">
    <source>
        <dbReference type="ARBA" id="ARBA00022490"/>
    </source>
</evidence>
<dbReference type="SMR" id="A0A101E457"/>
<dbReference type="SUPFAM" id="SSF53067">
    <property type="entry name" value="Actin-like ATPase domain"/>
    <property type="match status" value="2"/>
</dbReference>
<comment type="subcellular location">
    <subcellularLocation>
        <location evidence="3 16">Cytoplasm</location>
    </subcellularLocation>
</comment>
<dbReference type="CDD" id="cd24015">
    <property type="entry name" value="ASKHA_NBD_PanK-III"/>
    <property type="match status" value="1"/>
</dbReference>
<evidence type="ECO:0000313" key="17">
    <source>
        <dbReference type="EMBL" id="HBT50275.1"/>
    </source>
</evidence>
<organism evidence="17 18">
    <name type="scientific">Caldanaerobacter subterraneus</name>
    <dbReference type="NCBI Taxonomy" id="911092"/>
    <lineage>
        <taxon>Bacteria</taxon>
        <taxon>Bacillati</taxon>
        <taxon>Bacillota</taxon>
        <taxon>Clostridia</taxon>
        <taxon>Thermoanaerobacterales</taxon>
        <taxon>Thermoanaerobacteraceae</taxon>
        <taxon>Caldanaerobacter</taxon>
    </lineage>
</organism>
<dbReference type="PANTHER" id="PTHR34265:SF1">
    <property type="entry name" value="TYPE III PANTOTHENATE KINASE"/>
    <property type="match status" value="1"/>
</dbReference>
<dbReference type="EC" id="2.7.1.33" evidence="6 16"/>
<dbReference type="EMBL" id="DOLB01000163">
    <property type="protein sequence ID" value="HBT50275.1"/>
    <property type="molecule type" value="Genomic_DNA"/>
</dbReference>
<keyword evidence="7 16" id="KW-0963">Cytoplasm</keyword>
<comment type="cofactor">
    <cofactor evidence="16">
        <name>NH4(+)</name>
        <dbReference type="ChEBI" id="CHEBI:28938"/>
    </cofactor>
    <cofactor evidence="16">
        <name>K(+)</name>
        <dbReference type="ChEBI" id="CHEBI:29103"/>
    </cofactor>
    <text evidence="16">A monovalent cation. Ammonium or potassium.</text>
</comment>
<dbReference type="NCBIfam" id="TIGR00671">
    <property type="entry name" value="baf"/>
    <property type="match status" value="1"/>
</dbReference>
<dbReference type="PANTHER" id="PTHR34265">
    <property type="entry name" value="TYPE III PANTOTHENATE KINASE"/>
    <property type="match status" value="1"/>
</dbReference>
<feature type="active site" description="Proton acceptor" evidence="16">
    <location>
        <position position="109"/>
    </location>
</feature>
<keyword evidence="12 16" id="KW-0630">Potassium</keyword>
<protein>
    <recommendedName>
        <fullName evidence="15 16">Type III pantothenate kinase</fullName>
        <ecNumber evidence="6 16">2.7.1.33</ecNumber>
    </recommendedName>
    <alternativeName>
        <fullName evidence="16">PanK-III</fullName>
    </alternativeName>
    <alternativeName>
        <fullName evidence="16">Pantothenic acid kinase</fullName>
    </alternativeName>
</protein>
<keyword evidence="16" id="KW-0479">Metal-binding</keyword>
<dbReference type="InterPro" id="IPR043129">
    <property type="entry name" value="ATPase_NBD"/>
</dbReference>
<dbReference type="InterPro" id="IPR004619">
    <property type="entry name" value="Type_III_PanK"/>
</dbReference>
<evidence type="ECO:0000256" key="1">
    <source>
        <dbReference type="ARBA" id="ARBA00001206"/>
    </source>
</evidence>
<evidence type="ECO:0000256" key="2">
    <source>
        <dbReference type="ARBA" id="ARBA00001958"/>
    </source>
</evidence>
<reference evidence="17 18" key="1">
    <citation type="journal article" date="2018" name="Nat. Biotechnol.">
        <title>A standardized bacterial taxonomy based on genome phylogeny substantially revises the tree of life.</title>
        <authorList>
            <person name="Parks D.H."/>
            <person name="Chuvochina M."/>
            <person name="Waite D.W."/>
            <person name="Rinke C."/>
            <person name="Skarshewski A."/>
            <person name="Chaumeil P.A."/>
            <person name="Hugenholtz P."/>
        </authorList>
    </citation>
    <scope>NUCLEOTIDE SEQUENCE [LARGE SCALE GENOMIC DNA]</scope>
    <source>
        <strain evidence="17">UBA12544</strain>
    </source>
</reference>
<comment type="function">
    <text evidence="16">Catalyzes the phosphorylation of pantothenate (Pan), the first step in CoA biosynthesis.</text>
</comment>
<feature type="binding site" evidence="16">
    <location>
        <begin position="107"/>
        <end position="110"/>
    </location>
    <ligand>
        <name>substrate</name>
    </ligand>
</feature>
<keyword evidence="13 16" id="KW-0173">Coenzyme A biosynthesis</keyword>
<accession>A0A101E457</accession>
<comment type="subunit">
    <text evidence="5 16">Homodimer.</text>
</comment>
<dbReference type="GO" id="GO:0004594">
    <property type="term" value="F:pantothenate kinase activity"/>
    <property type="evidence" value="ECO:0007669"/>
    <property type="project" value="UniProtKB-UniRule"/>
</dbReference>
<evidence type="ECO:0000256" key="15">
    <source>
        <dbReference type="ARBA" id="ARBA00040883"/>
    </source>
</evidence>
<dbReference type="GO" id="GO:0005737">
    <property type="term" value="C:cytoplasm"/>
    <property type="evidence" value="ECO:0007669"/>
    <property type="project" value="UniProtKB-SubCell"/>
</dbReference>
<comment type="catalytic activity">
    <reaction evidence="1 16">
        <text>(R)-pantothenate + ATP = (R)-4'-phosphopantothenate + ADP + H(+)</text>
        <dbReference type="Rhea" id="RHEA:16373"/>
        <dbReference type="ChEBI" id="CHEBI:10986"/>
        <dbReference type="ChEBI" id="CHEBI:15378"/>
        <dbReference type="ChEBI" id="CHEBI:29032"/>
        <dbReference type="ChEBI" id="CHEBI:30616"/>
        <dbReference type="ChEBI" id="CHEBI:456216"/>
        <dbReference type="EC" id="2.7.1.33"/>
    </reaction>
</comment>
<dbReference type="Gene3D" id="3.30.420.40">
    <property type="match status" value="2"/>
</dbReference>
<sequence>MLLAFDVGNTNIVMGVFKGKKLLHSFRISTDKNKTYDEYGMLVNQLIGYNGISLTEIDDVIISSVVPPLMNTLQVMSLKYFRTKPIVVGPGIKTGINIKYDNPKEVGADRIVNAVAAYELYGGPVIVIDFGTATTFCAISEKGEYLGGIIAPGLMISADALFQRTAKLPKIDLTKPPTVINRNTVASMQSGIIYGHVGMVDYIVTRMKGEFAPSAYVVATGGFANMIAEESKTIDTVNEMLTLEGLRIIYERNKE</sequence>
<proteinExistence type="inferred from homology"/>
<keyword evidence="8 16" id="KW-0808">Transferase</keyword>
<evidence type="ECO:0000256" key="3">
    <source>
        <dbReference type="ARBA" id="ARBA00004496"/>
    </source>
</evidence>
<gene>
    <name evidence="16" type="primary">coaX</name>
    <name evidence="17" type="ORF">DEA61_10970</name>
</gene>
<evidence type="ECO:0000256" key="13">
    <source>
        <dbReference type="ARBA" id="ARBA00022993"/>
    </source>
</evidence>
<feature type="binding site" evidence="16">
    <location>
        <position position="100"/>
    </location>
    <ligand>
        <name>substrate</name>
    </ligand>
</feature>
<dbReference type="OMA" id="HEPWLTL"/>
<evidence type="ECO:0000313" key="18">
    <source>
        <dbReference type="Proteomes" id="UP000264445"/>
    </source>
</evidence>
<keyword evidence="11 16" id="KW-0067">ATP-binding</keyword>
<comment type="pathway">
    <text evidence="4 16">Cofactor biosynthesis; coenzyme A biosynthesis; CoA from (R)-pantothenate: step 1/5.</text>
</comment>
<evidence type="ECO:0000256" key="4">
    <source>
        <dbReference type="ARBA" id="ARBA00005225"/>
    </source>
</evidence>
<evidence type="ECO:0000256" key="14">
    <source>
        <dbReference type="ARBA" id="ARBA00038036"/>
    </source>
</evidence>
<dbReference type="NCBIfam" id="NF009847">
    <property type="entry name" value="PRK13318.1-5"/>
    <property type="match status" value="1"/>
</dbReference>
<dbReference type="RefSeq" id="WP_009611077.1">
    <property type="nucleotide sequence ID" value="NZ_DOLB01000163.1"/>
</dbReference>